<evidence type="ECO:0000259" key="4">
    <source>
        <dbReference type="Pfam" id="PF03763"/>
    </source>
</evidence>
<feature type="region of interest" description="Disordered" evidence="3">
    <location>
        <begin position="115"/>
        <end position="145"/>
    </location>
</feature>
<feature type="domain" description="Remorin C-terminal" evidence="4">
    <location>
        <begin position="280"/>
        <end position="382"/>
    </location>
</feature>
<dbReference type="PANTHER" id="PTHR31471:SF51">
    <property type="entry name" value="REMORIN FAMILY PROTEIN"/>
    <property type="match status" value="1"/>
</dbReference>
<gene>
    <name evidence="5" type="ORF">O6P43_032936</name>
</gene>
<sequence length="387" mass="43457">GNLSTGFFLSNGEFDETEKFRFIDRKNFSAAEGGNQDDLGSSRDQRIPTQKTQSFKEERKAQNWFQRQFSRKMSQDYDSSSGIEHATAVAAAAFAINLLEDSEVPVQKVREVSETSLTKSKSRMDDTKITTPQPGGVSRRFSDPGETSLTKIRGTMYDTKISTPQQGGVSKRFSDAGSIKITDGQDNKVPVTIAANEKTPEKAMIPVPFIKKAPTFGDKRFNNGTGSIKPESAAPKTESVTLTPKRESLTPISDRPDTFKAPVPPAETTREIPTRPGVRITKADAWEKAELAKIKERYEKLHATIGSWENKKKAKARRRLDKHELQLQRRRVKSLEKYNSEIEYIDQIAGEARAQADEKRRKEEFKVKEKANIIRTTGKLPATCFCF</sequence>
<dbReference type="AlphaFoldDB" id="A0AAD7P607"/>
<feature type="coiled-coil region" evidence="2">
    <location>
        <begin position="291"/>
        <end position="333"/>
    </location>
</feature>
<accession>A0AAD7P607</accession>
<dbReference type="Proteomes" id="UP001163823">
    <property type="component" value="Chromosome 14"/>
</dbReference>
<name>A0AAD7P607_QUISA</name>
<dbReference type="EMBL" id="JARAOO010000014">
    <property type="protein sequence ID" value="KAJ7943377.1"/>
    <property type="molecule type" value="Genomic_DNA"/>
</dbReference>
<dbReference type="PANTHER" id="PTHR31471">
    <property type="entry name" value="OS02G0116800 PROTEIN"/>
    <property type="match status" value="1"/>
</dbReference>
<dbReference type="KEGG" id="qsa:O6P43_032936"/>
<feature type="region of interest" description="Disordered" evidence="3">
    <location>
        <begin position="30"/>
        <end position="61"/>
    </location>
</feature>
<evidence type="ECO:0000313" key="6">
    <source>
        <dbReference type="Proteomes" id="UP001163823"/>
    </source>
</evidence>
<evidence type="ECO:0000256" key="1">
    <source>
        <dbReference type="ARBA" id="ARBA00005711"/>
    </source>
</evidence>
<proteinExistence type="inferred from homology"/>
<keyword evidence="6" id="KW-1185">Reference proteome</keyword>
<dbReference type="Pfam" id="PF03763">
    <property type="entry name" value="Remorin_C"/>
    <property type="match status" value="1"/>
</dbReference>
<feature type="region of interest" description="Disordered" evidence="3">
    <location>
        <begin position="223"/>
        <end position="271"/>
    </location>
</feature>
<comment type="similarity">
    <text evidence="1">Belongs to the remorin family.</text>
</comment>
<evidence type="ECO:0000313" key="5">
    <source>
        <dbReference type="EMBL" id="KAJ7943377.1"/>
    </source>
</evidence>
<keyword evidence="2" id="KW-0175">Coiled coil</keyword>
<comment type="caution">
    <text evidence="5">The sequence shown here is derived from an EMBL/GenBank/DDBJ whole genome shotgun (WGS) entry which is preliminary data.</text>
</comment>
<evidence type="ECO:0000256" key="3">
    <source>
        <dbReference type="SAM" id="MobiDB-lite"/>
    </source>
</evidence>
<protein>
    <submittedName>
        <fullName evidence="5">Remorin like</fullName>
    </submittedName>
</protein>
<evidence type="ECO:0000256" key="2">
    <source>
        <dbReference type="SAM" id="Coils"/>
    </source>
</evidence>
<reference evidence="5" key="1">
    <citation type="journal article" date="2023" name="Science">
        <title>Elucidation of the pathway for biosynthesis of saponin adjuvants from the soapbark tree.</title>
        <authorList>
            <person name="Reed J."/>
            <person name="Orme A."/>
            <person name="El-Demerdash A."/>
            <person name="Owen C."/>
            <person name="Martin L.B.B."/>
            <person name="Misra R.C."/>
            <person name="Kikuchi S."/>
            <person name="Rejzek M."/>
            <person name="Martin A.C."/>
            <person name="Harkess A."/>
            <person name="Leebens-Mack J."/>
            <person name="Louveau T."/>
            <person name="Stephenson M.J."/>
            <person name="Osbourn A."/>
        </authorList>
    </citation>
    <scope>NUCLEOTIDE SEQUENCE</scope>
    <source>
        <strain evidence="5">S10</strain>
    </source>
</reference>
<organism evidence="5 6">
    <name type="scientific">Quillaja saponaria</name>
    <name type="common">Soap bark tree</name>
    <dbReference type="NCBI Taxonomy" id="32244"/>
    <lineage>
        <taxon>Eukaryota</taxon>
        <taxon>Viridiplantae</taxon>
        <taxon>Streptophyta</taxon>
        <taxon>Embryophyta</taxon>
        <taxon>Tracheophyta</taxon>
        <taxon>Spermatophyta</taxon>
        <taxon>Magnoliopsida</taxon>
        <taxon>eudicotyledons</taxon>
        <taxon>Gunneridae</taxon>
        <taxon>Pentapetalae</taxon>
        <taxon>rosids</taxon>
        <taxon>fabids</taxon>
        <taxon>Fabales</taxon>
        <taxon>Quillajaceae</taxon>
        <taxon>Quillaja</taxon>
    </lineage>
</organism>
<feature type="compositionally biased region" description="Basic and acidic residues" evidence="3">
    <location>
        <begin position="244"/>
        <end position="258"/>
    </location>
</feature>
<dbReference type="InterPro" id="IPR005516">
    <property type="entry name" value="Remorin_C"/>
</dbReference>
<feature type="non-terminal residue" evidence="5">
    <location>
        <position position="1"/>
    </location>
</feature>